<evidence type="ECO:0000313" key="2">
    <source>
        <dbReference type="EMBL" id="CDF36416.1"/>
    </source>
</evidence>
<gene>
    <name evidence="1" type="ORF">CHC_T00004827001</name>
    <name evidence="2" type="ORF">CHC_T00004828001</name>
</gene>
<keyword evidence="3" id="KW-1185">Reference proteome</keyword>
<name>R7QG66_CHOCR</name>
<dbReference type="Gramene" id="CDF36415">
    <property type="protein sequence ID" value="CDF36415"/>
    <property type="gene ID" value="CHC_T00004827001"/>
</dbReference>
<evidence type="ECO:0000313" key="3">
    <source>
        <dbReference type="Proteomes" id="UP000012073"/>
    </source>
</evidence>
<proteinExistence type="predicted"/>
<sequence length="42" mass="4734">MLIGVYLGTIVRLNHAETVPSCVRYSCVLLSVKKADYNFETE</sequence>
<reference evidence="3" key="1">
    <citation type="journal article" date="2013" name="Proc. Natl. Acad. Sci. U.S.A.">
        <title>Genome structure and metabolic features in the red seaweed Chondrus crispus shed light on evolution of the Archaeplastida.</title>
        <authorList>
            <person name="Collen J."/>
            <person name="Porcel B."/>
            <person name="Carre W."/>
            <person name="Ball S.G."/>
            <person name="Chaparro C."/>
            <person name="Tonon T."/>
            <person name="Barbeyron T."/>
            <person name="Michel G."/>
            <person name="Noel B."/>
            <person name="Valentin K."/>
            <person name="Elias M."/>
            <person name="Artiguenave F."/>
            <person name="Arun A."/>
            <person name="Aury J.M."/>
            <person name="Barbosa-Neto J.F."/>
            <person name="Bothwell J.H."/>
            <person name="Bouget F.Y."/>
            <person name="Brillet L."/>
            <person name="Cabello-Hurtado F."/>
            <person name="Capella-Gutierrez S."/>
            <person name="Charrier B."/>
            <person name="Cladiere L."/>
            <person name="Cock J.M."/>
            <person name="Coelho S.M."/>
            <person name="Colleoni C."/>
            <person name="Czjzek M."/>
            <person name="Da Silva C."/>
            <person name="Delage L."/>
            <person name="Denoeud F."/>
            <person name="Deschamps P."/>
            <person name="Dittami S.M."/>
            <person name="Gabaldon T."/>
            <person name="Gachon C.M."/>
            <person name="Groisillier A."/>
            <person name="Herve C."/>
            <person name="Jabbari K."/>
            <person name="Katinka M."/>
            <person name="Kloareg B."/>
            <person name="Kowalczyk N."/>
            <person name="Labadie K."/>
            <person name="Leblanc C."/>
            <person name="Lopez P.J."/>
            <person name="McLachlan D.H."/>
            <person name="Meslet-Cladiere L."/>
            <person name="Moustafa A."/>
            <person name="Nehr Z."/>
            <person name="Nyvall Collen P."/>
            <person name="Panaud O."/>
            <person name="Partensky F."/>
            <person name="Poulain J."/>
            <person name="Rensing S.A."/>
            <person name="Rousvoal S."/>
            <person name="Samson G."/>
            <person name="Symeonidi A."/>
            <person name="Weissenbach J."/>
            <person name="Zambounis A."/>
            <person name="Wincker P."/>
            <person name="Boyen C."/>
        </authorList>
    </citation>
    <scope>NUCLEOTIDE SEQUENCE [LARGE SCALE GENOMIC DNA]</scope>
    <source>
        <strain evidence="3">cv. Stackhouse</strain>
    </source>
</reference>
<dbReference type="Proteomes" id="UP000012073">
    <property type="component" value="Unassembled WGS sequence"/>
</dbReference>
<organism evidence="1 3">
    <name type="scientific">Chondrus crispus</name>
    <name type="common">Carrageen Irish moss</name>
    <name type="synonym">Polymorpha crispa</name>
    <dbReference type="NCBI Taxonomy" id="2769"/>
    <lineage>
        <taxon>Eukaryota</taxon>
        <taxon>Rhodophyta</taxon>
        <taxon>Florideophyceae</taxon>
        <taxon>Rhodymeniophycidae</taxon>
        <taxon>Gigartinales</taxon>
        <taxon>Gigartinaceae</taxon>
        <taxon>Chondrus</taxon>
    </lineage>
</organism>
<evidence type="ECO:0000313" key="1">
    <source>
        <dbReference type="EMBL" id="CDF36415.1"/>
    </source>
</evidence>
<reference evidence="1" key="3">
    <citation type="submission" date="2013-05" db="EMBL/GenBank/DDBJ databases">
        <authorList>
            <person name="Genoscope - CEA"/>
        </authorList>
    </citation>
    <scope>NUCLEOTIDE SEQUENCE</scope>
    <source>
        <strain evidence="1">Stackhouse</strain>
    </source>
</reference>
<dbReference type="GeneID" id="17323951"/>
<protein>
    <submittedName>
        <fullName evidence="1">Uncharacterized protein</fullName>
    </submittedName>
</protein>
<dbReference type="GeneID" id="17323952"/>
<dbReference type="EMBL" id="HG001778">
    <property type="protein sequence ID" value="CDF36415.1"/>
    <property type="molecule type" value="Genomic_DNA"/>
</dbReference>
<dbReference type="KEGG" id="ccp:CHC_T00004827001"/>
<dbReference type="AlphaFoldDB" id="R7QG66"/>
<dbReference type="Gramene" id="CDF36416">
    <property type="protein sequence ID" value="CDF36416"/>
    <property type="gene ID" value="CHC_T00004828001"/>
</dbReference>
<dbReference type="EMBL" id="HG001778">
    <property type="protein sequence ID" value="CDF36416.1"/>
    <property type="molecule type" value="Genomic_DNA"/>
</dbReference>
<dbReference type="RefSeq" id="XP_005716235.1">
    <property type="nucleotide sequence ID" value="XM_005716178.1"/>
</dbReference>
<dbReference type="KEGG" id="ccp:CHC_T00004828001"/>
<accession>R7QG66</accession>
<dbReference type="RefSeq" id="XP_005716234.1">
    <property type="nucleotide sequence ID" value="XM_005716177.1"/>
</dbReference>
<reference evidence="1" key="2">
    <citation type="journal article" date="2013" name="Proc. Natl. Acad. Sci. U.S.A.">
        <title>Genome structure and metabolic features in the red seaweed Chondrus crispus shed light on evolution of the Archaeplastida.</title>
        <authorList>
            <person name="Collen J."/>
            <person name="Porcel B."/>
            <person name="Carre W."/>
            <person name="Ball S.G."/>
            <person name="Chaparro C."/>
            <person name="Tonon T."/>
            <person name="Barbeyron T."/>
            <person name="Michel G."/>
            <person name="Noel B."/>
            <person name="Valentin K."/>
            <person name="Elias M."/>
            <person name="Artiguenave F."/>
            <person name="Arun A."/>
            <person name="Aury J.M."/>
            <person name="Barbosa-Neto J.F."/>
            <person name="Bothwell J.H."/>
            <person name="Bouget F.Y."/>
            <person name="Brillet L."/>
            <person name="Cabello-Hurtado F."/>
            <person name="Capella-Gutierrez S."/>
            <person name="Charrier B."/>
            <person name="Cladiere L."/>
            <person name="Cock J.M."/>
            <person name="Coelho S.M."/>
            <person name="Colleoni C."/>
            <person name="Czjzek M."/>
            <person name="Da Silva C."/>
            <person name="Delage L."/>
            <person name="Denoeud F."/>
            <person name="Deschamps P."/>
            <person name="Dittami S.M."/>
            <person name="Gabalden T."/>
            <person name="Gachon C.M."/>
            <person name="Groisillier A."/>
            <person name="Herve C."/>
            <person name="Jabbari K."/>
            <person name="Katinka M."/>
            <person name="Kloareg B."/>
            <person name="Kowalczyk N."/>
            <person name="Labadie K."/>
            <person name="Leblanc C."/>
            <person name="Lopez P.J."/>
            <person name="McLachlan D.H."/>
            <person name="Meslet-Cladiere L."/>
            <person name="Moustafa A."/>
            <person name="Nehr Z."/>
            <person name="Nyvall Collen P."/>
            <person name="Panaud O."/>
            <person name="Partensky F."/>
            <person name="Poulain J."/>
            <person name="Rensing S.A."/>
            <person name="Rousvoal S."/>
            <person name="Samson G."/>
            <person name="Symeonidi A."/>
            <person name="Weissenbach J."/>
            <person name="Zambounis A."/>
            <person name="Wincker P."/>
            <person name="Boyen C."/>
        </authorList>
    </citation>
    <scope>NUCLEOTIDE SEQUENCE [LARGE SCALE GENOMIC DNA]</scope>
    <source>
        <strain evidence="1">Stackhouse</strain>
    </source>
</reference>